<proteinExistence type="predicted"/>
<dbReference type="Pfam" id="PF20050">
    <property type="entry name" value="DUF6452"/>
    <property type="match status" value="1"/>
</dbReference>
<name>A0A1G7E420_9FLAO</name>
<dbReference type="RefSeq" id="WP_091869043.1">
    <property type="nucleotide sequence ID" value="NZ_FNAO01000006.1"/>
</dbReference>
<dbReference type="OrthoDB" id="663527at2"/>
<keyword evidence="2" id="KW-1185">Reference proteome</keyword>
<accession>A0A1G7E420</accession>
<evidence type="ECO:0000313" key="1">
    <source>
        <dbReference type="EMBL" id="SDE58260.1"/>
    </source>
</evidence>
<dbReference type="PROSITE" id="PS51257">
    <property type="entry name" value="PROKAR_LIPOPROTEIN"/>
    <property type="match status" value="1"/>
</dbReference>
<dbReference type="Proteomes" id="UP000199109">
    <property type="component" value="Unassembled WGS sequence"/>
</dbReference>
<gene>
    <name evidence="1" type="ORF">SAMN05421636_10611</name>
</gene>
<dbReference type="EMBL" id="FNAO01000006">
    <property type="protein sequence ID" value="SDE58260.1"/>
    <property type="molecule type" value="Genomic_DNA"/>
</dbReference>
<dbReference type="AlphaFoldDB" id="A0A1G7E420"/>
<reference evidence="1 2" key="1">
    <citation type="submission" date="2016-10" db="EMBL/GenBank/DDBJ databases">
        <authorList>
            <person name="de Groot N.N."/>
        </authorList>
    </citation>
    <scope>NUCLEOTIDE SEQUENCE [LARGE SCALE GENOMIC DNA]</scope>
    <source>
        <strain evidence="1 2">DSM 23421</strain>
    </source>
</reference>
<evidence type="ECO:0000313" key="2">
    <source>
        <dbReference type="Proteomes" id="UP000199109"/>
    </source>
</evidence>
<dbReference type="InterPro" id="IPR045607">
    <property type="entry name" value="DUF6452"/>
</dbReference>
<dbReference type="STRING" id="641691.SAMN05421636_10611"/>
<protein>
    <submittedName>
        <fullName evidence="1">Uncharacterized protein</fullName>
    </submittedName>
</protein>
<sequence length="164" mass="18118">MSKFKFPLVILLGILAFSACEKDDICIDADTPRLIIRFVDALDTTISKDVQNLVVIGLDEMGVRDTIPNVALDSIILSLRPNATSTSFTLKRALSITDKNTDTITFNYEAKEVFKSRACGYTVNYENLQAALTIKNPDSIWIKGIIIDTALIENSAATHVKILH</sequence>
<organism evidence="1 2">
    <name type="scientific">Pricia antarctica</name>
    <dbReference type="NCBI Taxonomy" id="641691"/>
    <lineage>
        <taxon>Bacteria</taxon>
        <taxon>Pseudomonadati</taxon>
        <taxon>Bacteroidota</taxon>
        <taxon>Flavobacteriia</taxon>
        <taxon>Flavobacteriales</taxon>
        <taxon>Flavobacteriaceae</taxon>
        <taxon>Pricia</taxon>
    </lineage>
</organism>